<evidence type="ECO:0000256" key="3">
    <source>
        <dbReference type="SAM" id="SignalP"/>
    </source>
</evidence>
<accession>A0AAV6K736</accession>
<sequence length="348" mass="38512">MASTTTTTTTLLRCLLVATLLLSSLSVPSTAQVKGCPVTSIYTFGDGDSSTSDGSTMSDHLAAAFHLPPPKPYSSESYGTESTHGAAFATAGATVMSTAFFVERDIQFPRHPLMQSLATQIENFFATKEDLQRAILFLDQLGANDYKLAFLQGKSIDEVSRYVPKVVEGIKNTMRKLINAGATHLFVTGVSPMGCLPGYLTLLRNKDRMQYDSNNCLRGLDAFARLHNDHLRQALTNLRLEFPQVQIVYGDYYKAFMALLRNRALLGFRKETLTKACCGLGDPYNFHPKETCTNQGVNVCSNPAEYVHWDGFHLTQEASKHVVEAFVAGRGFVYPEFKFPEVMHCTMK</sequence>
<name>A0AAV6K736_9ERIC</name>
<evidence type="ECO:0000313" key="5">
    <source>
        <dbReference type="Proteomes" id="UP000823749"/>
    </source>
</evidence>
<dbReference type="Proteomes" id="UP000823749">
    <property type="component" value="Chromosome 5"/>
</dbReference>
<comment type="similarity">
    <text evidence="1">Belongs to the 'GDSL' lipolytic enzyme family.</text>
</comment>
<organism evidence="4 5">
    <name type="scientific">Rhododendron griersonianum</name>
    <dbReference type="NCBI Taxonomy" id="479676"/>
    <lineage>
        <taxon>Eukaryota</taxon>
        <taxon>Viridiplantae</taxon>
        <taxon>Streptophyta</taxon>
        <taxon>Embryophyta</taxon>
        <taxon>Tracheophyta</taxon>
        <taxon>Spermatophyta</taxon>
        <taxon>Magnoliopsida</taxon>
        <taxon>eudicotyledons</taxon>
        <taxon>Gunneridae</taxon>
        <taxon>Pentapetalae</taxon>
        <taxon>asterids</taxon>
        <taxon>Ericales</taxon>
        <taxon>Ericaceae</taxon>
        <taxon>Ericoideae</taxon>
        <taxon>Rhodoreae</taxon>
        <taxon>Rhododendron</taxon>
    </lineage>
</organism>
<dbReference type="InterPro" id="IPR001087">
    <property type="entry name" value="GDSL"/>
</dbReference>
<keyword evidence="2" id="KW-0325">Glycoprotein</keyword>
<keyword evidence="5" id="KW-1185">Reference proteome</keyword>
<evidence type="ECO:0000256" key="2">
    <source>
        <dbReference type="ARBA" id="ARBA00023180"/>
    </source>
</evidence>
<proteinExistence type="inferred from homology"/>
<feature type="chain" id="PRO_5043663904" description="GDSL esterase/lipase" evidence="3">
    <location>
        <begin position="32"/>
        <end position="348"/>
    </location>
</feature>
<dbReference type="Gene3D" id="3.40.50.1110">
    <property type="entry name" value="SGNH hydrolase"/>
    <property type="match status" value="1"/>
</dbReference>
<reference evidence="4" key="1">
    <citation type="submission" date="2020-08" db="EMBL/GenBank/DDBJ databases">
        <title>Plant Genome Project.</title>
        <authorList>
            <person name="Zhang R.-G."/>
        </authorList>
    </citation>
    <scope>NUCLEOTIDE SEQUENCE</scope>
    <source>
        <strain evidence="4">WSP0</strain>
        <tissue evidence="4">Leaf</tissue>
    </source>
</reference>
<feature type="signal peptide" evidence="3">
    <location>
        <begin position="1"/>
        <end position="31"/>
    </location>
</feature>
<keyword evidence="3" id="KW-0732">Signal</keyword>
<protein>
    <recommendedName>
        <fullName evidence="6">GDSL esterase/lipase</fullName>
    </recommendedName>
</protein>
<dbReference type="GO" id="GO:0016788">
    <property type="term" value="F:hydrolase activity, acting on ester bonds"/>
    <property type="evidence" value="ECO:0007669"/>
    <property type="project" value="InterPro"/>
</dbReference>
<dbReference type="Pfam" id="PF00657">
    <property type="entry name" value="Lipase_GDSL"/>
    <property type="match status" value="1"/>
</dbReference>
<dbReference type="PANTHER" id="PTHR22835:SF515">
    <property type="entry name" value="ACETYLAJMALAN ESTERASE-LIKE"/>
    <property type="match status" value="1"/>
</dbReference>
<dbReference type="AlphaFoldDB" id="A0AAV6K736"/>
<evidence type="ECO:0000313" key="4">
    <source>
        <dbReference type="EMBL" id="KAG5548179.1"/>
    </source>
</evidence>
<evidence type="ECO:0008006" key="6">
    <source>
        <dbReference type="Google" id="ProtNLM"/>
    </source>
</evidence>
<gene>
    <name evidence="4" type="ORF">RHGRI_013771</name>
</gene>
<dbReference type="EMBL" id="JACTNZ010000005">
    <property type="protein sequence ID" value="KAG5548179.1"/>
    <property type="molecule type" value="Genomic_DNA"/>
</dbReference>
<dbReference type="InterPro" id="IPR036514">
    <property type="entry name" value="SGNH_hydro_sf"/>
</dbReference>
<dbReference type="PANTHER" id="PTHR22835">
    <property type="entry name" value="ZINC FINGER FYVE DOMAIN CONTAINING PROTEIN"/>
    <property type="match status" value="1"/>
</dbReference>
<evidence type="ECO:0000256" key="1">
    <source>
        <dbReference type="ARBA" id="ARBA00008668"/>
    </source>
</evidence>
<comment type="caution">
    <text evidence="4">The sequence shown here is derived from an EMBL/GenBank/DDBJ whole genome shotgun (WGS) entry which is preliminary data.</text>
</comment>